<name>A0A0C5WLI8_9GAMM</name>
<dbReference type="PROSITE" id="PS51257">
    <property type="entry name" value="PROKAR_LIPOPROTEIN"/>
    <property type="match status" value="1"/>
</dbReference>
<protein>
    <recommendedName>
        <fullName evidence="3">Lipoprotein</fullName>
    </recommendedName>
</protein>
<evidence type="ECO:0000313" key="2">
    <source>
        <dbReference type="Proteomes" id="UP000032303"/>
    </source>
</evidence>
<organism evidence="1 2">
    <name type="scientific">Photobacterium gaetbulicola Gung47</name>
    <dbReference type="NCBI Taxonomy" id="658445"/>
    <lineage>
        <taxon>Bacteria</taxon>
        <taxon>Pseudomonadati</taxon>
        <taxon>Pseudomonadota</taxon>
        <taxon>Gammaproteobacteria</taxon>
        <taxon>Vibrionales</taxon>
        <taxon>Vibrionaceae</taxon>
        <taxon>Photobacterium</taxon>
    </lineage>
</organism>
<dbReference type="Proteomes" id="UP000032303">
    <property type="component" value="Chromosome 2"/>
</dbReference>
<dbReference type="EMBL" id="CP005974">
    <property type="protein sequence ID" value="AJR08028.1"/>
    <property type="molecule type" value="Genomic_DNA"/>
</dbReference>
<gene>
    <name evidence="1" type="ORF">H744_2c1350</name>
</gene>
<dbReference type="OrthoDB" id="5900133at2"/>
<dbReference type="InterPro" id="IPR021372">
    <property type="entry name" value="DUF2989"/>
</dbReference>
<sequence length="270" mass="31208">MRKTIQKLTLLLASVIFVSGCFERHRSTDSLCEAEPQLCADTNLNDGQCRLQRVNLIWQRYEVQKNPSDKEKFQELKYTYDYQKCLEYAARIEPTELKERKTHRTQAMLSAYASIKRLNLELAESNDPEILYFRWSQGDRDALRKFLRLEGSPEMETPEMQLALATFYTTKDQEKTIQLLKHSLELYPRKPKIKPEIIQGLATLSHQSGASEQAYLWAKVGGKLAIPVASQEKLNAFYPMSDERRNELNEQAEHIAQALSDGKFHTSMAN</sequence>
<reference evidence="1 2" key="1">
    <citation type="submission" date="2013-05" db="EMBL/GenBank/DDBJ databases">
        <title>Complete genome sequence of the lipase-producing bacterium Photobacterium gaetbulicola Gung47.</title>
        <authorList>
            <person name="Kim Y.-O."/>
        </authorList>
    </citation>
    <scope>NUCLEOTIDE SEQUENCE [LARGE SCALE GENOMIC DNA]</scope>
    <source>
        <strain evidence="1 2">Gung47</strain>
    </source>
</reference>
<proteinExistence type="predicted"/>
<evidence type="ECO:0000313" key="1">
    <source>
        <dbReference type="EMBL" id="AJR08028.1"/>
    </source>
</evidence>
<dbReference type="HOGENOM" id="CLU_086975_1_0_6"/>
<evidence type="ECO:0008006" key="3">
    <source>
        <dbReference type="Google" id="ProtNLM"/>
    </source>
</evidence>
<dbReference type="STRING" id="658445.H744_2c1350"/>
<dbReference type="Pfam" id="PF11207">
    <property type="entry name" value="DUF2989"/>
    <property type="match status" value="1"/>
</dbReference>
<keyword evidence="2" id="KW-1185">Reference proteome</keyword>
<dbReference type="AlphaFoldDB" id="A0A0C5WLI8"/>
<dbReference type="KEGG" id="pgb:H744_2c1350"/>
<dbReference type="PATRIC" id="fig|658445.3.peg.3254"/>
<accession>A0A0C5WLI8</accession>